<dbReference type="Proteomes" id="UP001595704">
    <property type="component" value="Unassembled WGS sequence"/>
</dbReference>
<comment type="caution">
    <text evidence="5">The sequence shown here is derived from an EMBL/GenBank/DDBJ whole genome shotgun (WGS) entry which is preliminary data.</text>
</comment>
<keyword evidence="2" id="KW-0238">DNA-binding</keyword>
<dbReference type="PANTHER" id="PTHR47894:SF1">
    <property type="entry name" value="HTH-TYPE TRANSCRIPTIONAL REGULATOR VQSM"/>
    <property type="match status" value="1"/>
</dbReference>
<dbReference type="Pfam" id="PF12625">
    <property type="entry name" value="Arabinose_bd"/>
    <property type="match status" value="1"/>
</dbReference>
<dbReference type="SUPFAM" id="SSF46689">
    <property type="entry name" value="Homeodomain-like"/>
    <property type="match status" value="1"/>
</dbReference>
<dbReference type="PROSITE" id="PS01124">
    <property type="entry name" value="HTH_ARAC_FAMILY_2"/>
    <property type="match status" value="1"/>
</dbReference>
<dbReference type="InterPro" id="IPR032687">
    <property type="entry name" value="AraC-type_N"/>
</dbReference>
<protein>
    <submittedName>
        <fullName evidence="5">AraC family transcriptional regulator</fullName>
    </submittedName>
</protein>
<dbReference type="Pfam" id="PF12833">
    <property type="entry name" value="HTH_18"/>
    <property type="match status" value="1"/>
</dbReference>
<evidence type="ECO:0000256" key="3">
    <source>
        <dbReference type="ARBA" id="ARBA00023163"/>
    </source>
</evidence>
<evidence type="ECO:0000256" key="1">
    <source>
        <dbReference type="ARBA" id="ARBA00023015"/>
    </source>
</evidence>
<keyword evidence="6" id="KW-1185">Reference proteome</keyword>
<dbReference type="InterPro" id="IPR018060">
    <property type="entry name" value="HTH_AraC"/>
</dbReference>
<evidence type="ECO:0000313" key="5">
    <source>
        <dbReference type="EMBL" id="MFC3636707.1"/>
    </source>
</evidence>
<dbReference type="InterPro" id="IPR009057">
    <property type="entry name" value="Homeodomain-like_sf"/>
</dbReference>
<dbReference type="PANTHER" id="PTHR47894">
    <property type="entry name" value="HTH-TYPE TRANSCRIPTIONAL REGULATOR GADX"/>
    <property type="match status" value="1"/>
</dbReference>
<organism evidence="5 6">
    <name type="scientific">Camelimonas fluminis</name>
    <dbReference type="NCBI Taxonomy" id="1576911"/>
    <lineage>
        <taxon>Bacteria</taxon>
        <taxon>Pseudomonadati</taxon>
        <taxon>Pseudomonadota</taxon>
        <taxon>Alphaproteobacteria</taxon>
        <taxon>Hyphomicrobiales</taxon>
        <taxon>Chelatococcaceae</taxon>
        <taxon>Camelimonas</taxon>
    </lineage>
</organism>
<dbReference type="EMBL" id="JBHRYC010000024">
    <property type="protein sequence ID" value="MFC3636707.1"/>
    <property type="molecule type" value="Genomic_DNA"/>
</dbReference>
<gene>
    <name evidence="5" type="ORF">ACFONL_04805</name>
</gene>
<proteinExistence type="predicted"/>
<keyword evidence="3" id="KW-0804">Transcription</keyword>
<dbReference type="Gene3D" id="1.10.10.60">
    <property type="entry name" value="Homeodomain-like"/>
    <property type="match status" value="1"/>
</dbReference>
<evidence type="ECO:0000256" key="2">
    <source>
        <dbReference type="ARBA" id="ARBA00023125"/>
    </source>
</evidence>
<accession>A0ABV7UES6</accession>
<evidence type="ECO:0000259" key="4">
    <source>
        <dbReference type="PROSITE" id="PS01124"/>
    </source>
</evidence>
<keyword evidence="1" id="KW-0805">Transcription regulation</keyword>
<reference evidence="6" key="1">
    <citation type="journal article" date="2019" name="Int. J. Syst. Evol. Microbiol.">
        <title>The Global Catalogue of Microorganisms (GCM) 10K type strain sequencing project: providing services to taxonomists for standard genome sequencing and annotation.</title>
        <authorList>
            <consortium name="The Broad Institute Genomics Platform"/>
            <consortium name="The Broad Institute Genome Sequencing Center for Infectious Disease"/>
            <person name="Wu L."/>
            <person name="Ma J."/>
        </authorList>
    </citation>
    <scope>NUCLEOTIDE SEQUENCE [LARGE SCALE GENOMIC DNA]</scope>
    <source>
        <strain evidence="6">KCTC 42282</strain>
    </source>
</reference>
<name>A0ABV7UES6_9HYPH</name>
<feature type="domain" description="HTH araC/xylS-type" evidence="4">
    <location>
        <begin position="258"/>
        <end position="355"/>
    </location>
</feature>
<evidence type="ECO:0000313" key="6">
    <source>
        <dbReference type="Proteomes" id="UP001595704"/>
    </source>
</evidence>
<dbReference type="SMART" id="SM00342">
    <property type="entry name" value="HTH_ARAC"/>
    <property type="match status" value="1"/>
</dbReference>
<sequence length="359" mass="40326">MTASDRRRDPAGNGVARRSLPEFTRRIYMPHTIAAIVAEMAEEGHEPSLVLEGTGVAPEQLGCHTTKVSYRDLDRVIRNTIALSNNAAIALQAGLRMHITAYGMYGYALLSSATRAEARAFAAKYIRAVGPCCDFTVASDDVSATITFDPIYWPDPTDRAHQFAIEFALAAHLTATRDWAGSHFAFSRVRLDYAAPSHAPTYATIFECDVVFRQRNCGFERPKEDGRVRLADPRSHAIAREMCEQLLEEVNRTGGVTAEIRRILVEQPGRYTNIQTMAERLQMHPRALRRKLEMEGASYRDVLAEVRTRLAMEYLRKTHMTIEEIAGLVGYSDAANFRHAFIRWTGKSPSSFRKATRLE</sequence>